<sequence length="696" mass="81019">MESRYKEKDHPTICLNMIVKNESNILYRLFDSVIKWIDCYCICDTGSTDDTVNKIAEYFESKNIPGKIVIEPFKDFSHNRNFSLQACNGMSDYVLLLDADMVFCPNENVFSKKMLTHDVYYIFQGSNDFYYKNIRIVKNNGYYSYVGVTHEYVNFPQNTIFSTFEKNVVFIDDIGDGGSKGNKYVRDVELLTRGIAENPKNDRYHFYLANTFKDMGKNDEAIEMYKRRIALGGWNQEIWQSYYKIGTCYKNLGKMPEALDAWLMAYNILPNRAENLYEIIKYYRETNNHNLSYLFYTIAKNVISACGLKKDEYLFLENDVYTHKCDYEYTIIAYYIENKNITSIRQSIINVLNNCCNSLIISNLFKNMKFYDLKLVPLVKYDMSFTLDYEINGNLVHFNSSSSSILPKRDGGGGSGGSSSGYIMNVRLVNYTISSEGEYICGQHIISLNKFIELTNDFSIVKKEEKDEDHKKLIDIEYANKRCLGVDDVRLFYDSSTSSDLIFIGVGLHENGAFGVVHGKYNGNGNILTPFEIKSEFNFNSPCEKNWVFANIAGEKRVIYGWNPLQICKIDEENPTILRSVSLKKNKEYPGFFHHIRGSTCGFNYGDQVWFVVHIVSYEEPRHYYHMMLVFENNEDMKLIKYTPIFKFDEHCIEYCVGLIVEDSRIITTYSTWDRTTNVAAYDKKYIEEMMINFCR</sequence>
<reference evidence="2" key="1">
    <citation type="journal article" date="2020" name="Nature">
        <title>Giant virus diversity and host interactions through global metagenomics.</title>
        <authorList>
            <person name="Schulz F."/>
            <person name="Roux S."/>
            <person name="Paez-Espino D."/>
            <person name="Jungbluth S."/>
            <person name="Walsh D.A."/>
            <person name="Denef V.J."/>
            <person name="McMahon K.D."/>
            <person name="Konstantinidis K.T."/>
            <person name="Eloe-Fadrosh E.A."/>
            <person name="Kyrpides N.C."/>
            <person name="Woyke T."/>
        </authorList>
    </citation>
    <scope>NUCLEOTIDE SEQUENCE</scope>
    <source>
        <strain evidence="2">GVMAG-M-3300009163-63</strain>
    </source>
</reference>
<dbReference type="Pfam" id="PF00535">
    <property type="entry name" value="Glycos_transf_2"/>
    <property type="match status" value="1"/>
</dbReference>
<evidence type="ECO:0000313" key="2">
    <source>
        <dbReference type="EMBL" id="QHT34430.1"/>
    </source>
</evidence>
<evidence type="ECO:0000259" key="1">
    <source>
        <dbReference type="Pfam" id="PF00535"/>
    </source>
</evidence>
<dbReference type="SMART" id="SM00028">
    <property type="entry name" value="TPR"/>
    <property type="match status" value="2"/>
</dbReference>
<dbReference type="PROSITE" id="PS50005">
    <property type="entry name" value="TPR"/>
    <property type="match status" value="1"/>
</dbReference>
<dbReference type="PANTHER" id="PTHR43630">
    <property type="entry name" value="POLY-BETA-1,6-N-ACETYL-D-GLUCOSAMINE SYNTHASE"/>
    <property type="match status" value="1"/>
</dbReference>
<dbReference type="PANTHER" id="PTHR43630:SF2">
    <property type="entry name" value="GLYCOSYLTRANSFERASE"/>
    <property type="match status" value="1"/>
</dbReference>
<name>A0A6C0F2D6_9ZZZZ</name>
<feature type="domain" description="Glycosyltransferase 2-like" evidence="1">
    <location>
        <begin position="17"/>
        <end position="106"/>
    </location>
</feature>
<dbReference type="InterPro" id="IPR001173">
    <property type="entry name" value="Glyco_trans_2-like"/>
</dbReference>
<dbReference type="SUPFAM" id="SSF48452">
    <property type="entry name" value="TPR-like"/>
    <property type="match status" value="1"/>
</dbReference>
<dbReference type="Gene3D" id="3.90.550.10">
    <property type="entry name" value="Spore Coat Polysaccharide Biosynthesis Protein SpsA, Chain A"/>
    <property type="match status" value="1"/>
</dbReference>
<dbReference type="SUPFAM" id="SSF53448">
    <property type="entry name" value="Nucleotide-diphospho-sugar transferases"/>
    <property type="match status" value="1"/>
</dbReference>
<dbReference type="EMBL" id="MN739000">
    <property type="protein sequence ID" value="QHT34430.1"/>
    <property type="molecule type" value="Genomic_DNA"/>
</dbReference>
<accession>A0A6C0F2D6</accession>
<dbReference type="InterPro" id="IPR029044">
    <property type="entry name" value="Nucleotide-diphossugar_trans"/>
</dbReference>
<dbReference type="Gene3D" id="1.25.40.10">
    <property type="entry name" value="Tetratricopeptide repeat domain"/>
    <property type="match status" value="1"/>
</dbReference>
<dbReference type="AlphaFoldDB" id="A0A6C0F2D6"/>
<dbReference type="InterPro" id="IPR011990">
    <property type="entry name" value="TPR-like_helical_dom_sf"/>
</dbReference>
<dbReference type="InterPro" id="IPR019734">
    <property type="entry name" value="TPR_rpt"/>
</dbReference>
<organism evidence="2">
    <name type="scientific">viral metagenome</name>
    <dbReference type="NCBI Taxonomy" id="1070528"/>
    <lineage>
        <taxon>unclassified sequences</taxon>
        <taxon>metagenomes</taxon>
        <taxon>organismal metagenomes</taxon>
    </lineage>
</organism>
<proteinExistence type="predicted"/>
<protein>
    <recommendedName>
        <fullName evidence="1">Glycosyltransferase 2-like domain-containing protein</fullName>
    </recommendedName>
</protein>